<keyword evidence="3" id="KW-1133">Transmembrane helix</keyword>
<dbReference type="InterPro" id="IPR000620">
    <property type="entry name" value="EamA_dom"/>
</dbReference>
<evidence type="ECO:0000259" key="4">
    <source>
        <dbReference type="Pfam" id="PF00892"/>
    </source>
</evidence>
<dbReference type="EMBL" id="JXST01000003">
    <property type="protein sequence ID" value="KIU18479.1"/>
    <property type="molecule type" value="Genomic_DNA"/>
</dbReference>
<comment type="similarity">
    <text evidence="1">Belongs to the EamA transporter family.</text>
</comment>
<protein>
    <submittedName>
        <fullName evidence="5">Membrane protein</fullName>
    </submittedName>
</protein>
<keyword evidence="3" id="KW-0472">Membrane</keyword>
<evidence type="ECO:0000313" key="6">
    <source>
        <dbReference type="Proteomes" id="UP000032221"/>
    </source>
</evidence>
<reference evidence="5 6" key="1">
    <citation type="submission" date="2015-01" db="EMBL/GenBank/DDBJ databases">
        <title>Genome sequence of Mycobacterium llatzerense and Mycobacterium immunogenum recovered from brain abscess.</title>
        <authorList>
            <person name="Greninger A.L."/>
            <person name="Langelier C."/>
            <person name="Cunningham G."/>
            <person name="Chiu C.Y."/>
            <person name="Miller S."/>
        </authorList>
    </citation>
    <scope>NUCLEOTIDE SEQUENCE [LARGE SCALE GENOMIC DNA]</scope>
    <source>
        <strain evidence="5 6">CLUC14</strain>
    </source>
</reference>
<feature type="transmembrane region" description="Helical" evidence="3">
    <location>
        <begin position="294"/>
        <end position="310"/>
    </location>
</feature>
<feature type="transmembrane region" description="Helical" evidence="3">
    <location>
        <begin position="204"/>
        <end position="226"/>
    </location>
</feature>
<evidence type="ECO:0000256" key="3">
    <source>
        <dbReference type="SAM" id="Phobius"/>
    </source>
</evidence>
<keyword evidence="3" id="KW-0812">Transmembrane</keyword>
<evidence type="ECO:0000313" key="5">
    <source>
        <dbReference type="EMBL" id="KIU18479.1"/>
    </source>
</evidence>
<feature type="transmembrane region" description="Helical" evidence="3">
    <location>
        <begin position="12"/>
        <end position="33"/>
    </location>
</feature>
<dbReference type="PANTHER" id="PTHR22911">
    <property type="entry name" value="ACYL-MALONYL CONDENSING ENZYME-RELATED"/>
    <property type="match status" value="1"/>
</dbReference>
<evidence type="ECO:0000256" key="2">
    <source>
        <dbReference type="SAM" id="MobiDB-lite"/>
    </source>
</evidence>
<accession>A0A0D1K0N7</accession>
<feature type="transmembrane region" description="Helical" evidence="3">
    <location>
        <begin position="131"/>
        <end position="152"/>
    </location>
</feature>
<feature type="transmembrane region" description="Helical" evidence="3">
    <location>
        <begin position="45"/>
        <end position="66"/>
    </location>
</feature>
<dbReference type="Proteomes" id="UP000032221">
    <property type="component" value="Unassembled WGS sequence"/>
</dbReference>
<feature type="transmembrane region" description="Helical" evidence="3">
    <location>
        <begin position="268"/>
        <end position="288"/>
    </location>
</feature>
<organism evidence="5 6">
    <name type="scientific">Mycolicibacterium llatzerense</name>
    <dbReference type="NCBI Taxonomy" id="280871"/>
    <lineage>
        <taxon>Bacteria</taxon>
        <taxon>Bacillati</taxon>
        <taxon>Actinomycetota</taxon>
        <taxon>Actinomycetes</taxon>
        <taxon>Mycobacteriales</taxon>
        <taxon>Mycobacteriaceae</taxon>
        <taxon>Mycolicibacterium</taxon>
    </lineage>
</organism>
<dbReference type="GO" id="GO:0016020">
    <property type="term" value="C:membrane"/>
    <property type="evidence" value="ECO:0007669"/>
    <property type="project" value="InterPro"/>
</dbReference>
<feature type="transmembrane region" description="Helical" evidence="3">
    <location>
        <begin position="104"/>
        <end position="124"/>
    </location>
</feature>
<dbReference type="Pfam" id="PF00892">
    <property type="entry name" value="EamA"/>
    <property type="match status" value="2"/>
</dbReference>
<name>A0A0D1K0N7_9MYCO</name>
<dbReference type="STRING" id="280871.TL10_03395"/>
<proteinExistence type="inferred from homology"/>
<dbReference type="SUPFAM" id="SSF103481">
    <property type="entry name" value="Multidrug resistance efflux transporter EmrE"/>
    <property type="match status" value="2"/>
</dbReference>
<evidence type="ECO:0000256" key="1">
    <source>
        <dbReference type="ARBA" id="ARBA00007362"/>
    </source>
</evidence>
<dbReference type="OrthoDB" id="154915at2"/>
<feature type="transmembrane region" description="Helical" evidence="3">
    <location>
        <begin position="238"/>
        <end position="256"/>
    </location>
</feature>
<feature type="transmembrane region" description="Helical" evidence="3">
    <location>
        <begin position="78"/>
        <end position="98"/>
    </location>
</feature>
<comment type="caution">
    <text evidence="5">The sequence shown here is derived from an EMBL/GenBank/DDBJ whole genome shotgun (WGS) entry which is preliminary data.</text>
</comment>
<dbReference type="PATRIC" id="fig|280871.6.peg.688"/>
<dbReference type="PANTHER" id="PTHR22911:SF79">
    <property type="entry name" value="MOBA-LIKE NTP TRANSFERASE DOMAIN-CONTAINING PROTEIN"/>
    <property type="match status" value="1"/>
</dbReference>
<dbReference type="InterPro" id="IPR037185">
    <property type="entry name" value="EmrE-like"/>
</dbReference>
<dbReference type="AlphaFoldDB" id="A0A0D1K0N7"/>
<feature type="region of interest" description="Disordered" evidence="2">
    <location>
        <begin position="317"/>
        <end position="340"/>
    </location>
</feature>
<feature type="domain" description="EamA" evidence="4">
    <location>
        <begin position="165"/>
        <end position="309"/>
    </location>
</feature>
<keyword evidence="6" id="KW-1185">Reference proteome</keyword>
<feature type="transmembrane region" description="Helical" evidence="3">
    <location>
        <begin position="164"/>
        <end position="183"/>
    </location>
</feature>
<sequence length="340" mass="34409">MTASNGTAAGHFRTGMIFAVTSAFTFGMAGALGKSLIEAGWSPTAAVVARLTGGALVMAVVATILRRGWVREALSHKGTVIAYGAIPIAGAQLCYFNAVAYLPVGVALLLEYAAPLLVVGWVWATTRRRPSTLTLAGVAIAIAGITLVLGLIGPGSHTGAQISLAGIAWGMGAAVCAACYFVMSDKASADGTGLHSITLATGGLIVGAVTVALLGVSGVMPLAFTAHDTTLAGLTTSWLVPVIALAIVPTAMAYTFGIMGIARLQPRFASLVGLSEVMFAVLSAWALLGEAITGIQLLGGAVVLAGLTLARQGDRGEASWHDDWPDSPEGLPAGQTIGRS</sequence>
<feature type="domain" description="EamA" evidence="4">
    <location>
        <begin position="14"/>
        <end position="149"/>
    </location>
</feature>
<gene>
    <name evidence="5" type="ORF">TL10_03395</name>
</gene>